<dbReference type="PANTHER" id="PTHR43404">
    <property type="entry name" value="LIPOPOLYSACCHARIDE CHOLINEPHOSPHOTRANSFERASE LICD"/>
    <property type="match status" value="1"/>
</dbReference>
<dbReference type="GO" id="GO:0009100">
    <property type="term" value="P:glycoprotein metabolic process"/>
    <property type="evidence" value="ECO:0007669"/>
    <property type="project" value="UniProtKB-ARBA"/>
</dbReference>
<dbReference type="AlphaFoldDB" id="A0A7Y9UR87"/>
<gene>
    <name evidence="2" type="ORF">BJ989_000423</name>
</gene>
<evidence type="ECO:0000313" key="3">
    <source>
        <dbReference type="Proteomes" id="UP000544110"/>
    </source>
</evidence>
<name>A0A7Y9UR87_9ACTN</name>
<dbReference type="EMBL" id="JACCAC010000001">
    <property type="protein sequence ID" value="NYG54119.1"/>
    <property type="molecule type" value="Genomic_DNA"/>
</dbReference>
<dbReference type="Pfam" id="PF04991">
    <property type="entry name" value="LicD"/>
    <property type="match status" value="1"/>
</dbReference>
<dbReference type="InterPro" id="IPR007074">
    <property type="entry name" value="LicD/FKTN/FKRP_NTP_transf"/>
</dbReference>
<keyword evidence="3" id="KW-1185">Reference proteome</keyword>
<organism evidence="2 3">
    <name type="scientific">Nocardioides perillae</name>
    <dbReference type="NCBI Taxonomy" id="1119534"/>
    <lineage>
        <taxon>Bacteria</taxon>
        <taxon>Bacillati</taxon>
        <taxon>Actinomycetota</taxon>
        <taxon>Actinomycetes</taxon>
        <taxon>Propionibacteriales</taxon>
        <taxon>Nocardioidaceae</taxon>
        <taxon>Nocardioides</taxon>
    </lineage>
</organism>
<dbReference type="GO" id="GO:0016740">
    <property type="term" value="F:transferase activity"/>
    <property type="evidence" value="ECO:0007669"/>
    <property type="project" value="UniProtKB-KW"/>
</dbReference>
<evidence type="ECO:0000259" key="1">
    <source>
        <dbReference type="Pfam" id="PF04991"/>
    </source>
</evidence>
<dbReference type="InterPro" id="IPR052942">
    <property type="entry name" value="LPS_cholinephosphotransferase"/>
</dbReference>
<comment type="caution">
    <text evidence="2">The sequence shown here is derived from an EMBL/GenBank/DDBJ whole genome shotgun (WGS) entry which is preliminary data.</text>
</comment>
<accession>A0A7Y9UR87</accession>
<dbReference type="PANTHER" id="PTHR43404:SF2">
    <property type="entry name" value="LIPOPOLYSACCHARIDE CHOLINEPHOSPHOTRANSFERASE LICD"/>
    <property type="match status" value="1"/>
</dbReference>
<keyword evidence="2" id="KW-0808">Transferase</keyword>
<proteinExistence type="predicted"/>
<reference evidence="2 3" key="1">
    <citation type="submission" date="2020-07" db="EMBL/GenBank/DDBJ databases">
        <title>Sequencing the genomes of 1000 actinobacteria strains.</title>
        <authorList>
            <person name="Klenk H.-P."/>
        </authorList>
    </citation>
    <scope>NUCLEOTIDE SEQUENCE [LARGE SCALE GENOMIC DNA]</scope>
    <source>
        <strain evidence="2 3">DSM 24552</strain>
    </source>
</reference>
<protein>
    <submittedName>
        <fullName evidence="2">Lipopolysaccharide cholinephosphotransferase</fullName>
        <ecNumber evidence="2">2.7.8.-</ecNumber>
    </submittedName>
</protein>
<sequence length="270" mass="29381">MTPPAPGAELSADELRAVQAGALAKVDRWCREHGVPYYLAYGTLLGAVRHGGPIPWDDDVDVMLPRAAYDRLVRELAADGPPWLSVSTSPQRPEWPLPYAKVCDDRTTLVEALADPVAMGVNVDVFPLDAVPAGRARRRTQAAALRFLRWAVELHYVDGVRARGWHGPVALRVARPLLRLLPVRVLVGATTWVAAHPGRPSGRLGVRVGSFDWSVPAAALGEPVEVDFAGLRCLAPADADAVLTTLYGDYRTPPPAHQQVSHHAFTARWR</sequence>
<dbReference type="Proteomes" id="UP000544110">
    <property type="component" value="Unassembled WGS sequence"/>
</dbReference>
<evidence type="ECO:0000313" key="2">
    <source>
        <dbReference type="EMBL" id="NYG54119.1"/>
    </source>
</evidence>
<dbReference type="EC" id="2.7.8.-" evidence="2"/>
<feature type="domain" description="LicD/FKTN/FKRP nucleotidyltransferase" evidence="1">
    <location>
        <begin position="30"/>
        <end position="136"/>
    </location>
</feature>
<dbReference type="RefSeq" id="WP_179516808.1">
    <property type="nucleotide sequence ID" value="NZ_JACCAC010000001.1"/>
</dbReference>